<protein>
    <submittedName>
        <fullName evidence="1">Uncharacterized protein</fullName>
    </submittedName>
</protein>
<dbReference type="EMBL" id="DXAN01000025">
    <property type="protein sequence ID" value="HJA09084.1"/>
    <property type="molecule type" value="Genomic_DNA"/>
</dbReference>
<gene>
    <name evidence="1" type="ORF">H9962_07840</name>
</gene>
<evidence type="ECO:0000313" key="1">
    <source>
        <dbReference type="EMBL" id="HJA09084.1"/>
    </source>
</evidence>
<evidence type="ECO:0000313" key="2">
    <source>
        <dbReference type="Proteomes" id="UP000824225"/>
    </source>
</evidence>
<reference evidence="1" key="2">
    <citation type="submission" date="2021-04" db="EMBL/GenBank/DDBJ databases">
        <authorList>
            <person name="Gilroy R."/>
        </authorList>
    </citation>
    <scope>NUCLEOTIDE SEQUENCE</scope>
    <source>
        <strain evidence="1">CHK186-16707</strain>
    </source>
</reference>
<accession>A0A9D2HEL2</accession>
<proteinExistence type="predicted"/>
<name>A0A9D2HEL2_9BACT</name>
<dbReference type="Proteomes" id="UP000824225">
    <property type="component" value="Unassembled WGS sequence"/>
</dbReference>
<dbReference type="AlphaFoldDB" id="A0A9D2HEL2"/>
<comment type="caution">
    <text evidence="1">The sequence shown here is derived from an EMBL/GenBank/DDBJ whole genome shotgun (WGS) entry which is preliminary data.</text>
</comment>
<reference evidence="1" key="1">
    <citation type="journal article" date="2021" name="PeerJ">
        <title>Extensive microbial diversity within the chicken gut microbiome revealed by metagenomics and culture.</title>
        <authorList>
            <person name="Gilroy R."/>
            <person name="Ravi A."/>
            <person name="Getino M."/>
            <person name="Pursley I."/>
            <person name="Horton D.L."/>
            <person name="Alikhan N.F."/>
            <person name="Baker D."/>
            <person name="Gharbi K."/>
            <person name="Hall N."/>
            <person name="Watson M."/>
            <person name="Adriaenssens E.M."/>
            <person name="Foster-Nyarko E."/>
            <person name="Jarju S."/>
            <person name="Secka A."/>
            <person name="Antonio M."/>
            <person name="Oren A."/>
            <person name="Chaudhuri R.R."/>
            <person name="La Ragione R."/>
            <person name="Hildebrand F."/>
            <person name="Pallen M.J."/>
        </authorList>
    </citation>
    <scope>NUCLEOTIDE SEQUENCE</scope>
    <source>
        <strain evidence="1">CHK186-16707</strain>
    </source>
</reference>
<sequence>MTSESNTITTSTLDAITNELTAFPSFYALLNAKGGYRPSFYVEYDPRFRTLADAYDKAQAERGDARRAWRGGKW</sequence>
<organism evidence="1 2">
    <name type="scientific">Candidatus Mailhella merdigallinarum</name>
    <dbReference type="NCBI Taxonomy" id="2838658"/>
    <lineage>
        <taxon>Bacteria</taxon>
        <taxon>Pseudomonadati</taxon>
        <taxon>Thermodesulfobacteriota</taxon>
        <taxon>Desulfovibrionia</taxon>
        <taxon>Desulfovibrionales</taxon>
        <taxon>Desulfovibrionaceae</taxon>
        <taxon>Mailhella</taxon>
    </lineage>
</organism>